<dbReference type="Gene3D" id="3.20.20.140">
    <property type="entry name" value="Metal-dependent hydrolases"/>
    <property type="match status" value="1"/>
</dbReference>
<gene>
    <name evidence="2" type="ORF">ACFQMJ_25735</name>
</gene>
<evidence type="ECO:0000313" key="3">
    <source>
        <dbReference type="Proteomes" id="UP001596378"/>
    </source>
</evidence>
<feature type="domain" description="Polymerase/histidinol phosphatase N-terminal" evidence="1">
    <location>
        <begin position="3"/>
        <end position="68"/>
    </location>
</feature>
<dbReference type="CDD" id="cd07438">
    <property type="entry name" value="PHP_HisPPase_AMP"/>
    <property type="match status" value="1"/>
</dbReference>
<dbReference type="SMART" id="SM00481">
    <property type="entry name" value="POLIIIAc"/>
    <property type="match status" value="1"/>
</dbReference>
<dbReference type="PANTHER" id="PTHR42924:SF3">
    <property type="entry name" value="POLYMERASE_HISTIDINOL PHOSPHATASE N-TERMINAL DOMAIN-CONTAINING PROTEIN"/>
    <property type="match status" value="1"/>
</dbReference>
<name>A0ABW2FFS3_9BACL</name>
<dbReference type="EMBL" id="JBHTAI010000019">
    <property type="protein sequence ID" value="MFC7151953.1"/>
    <property type="molecule type" value="Genomic_DNA"/>
</dbReference>
<protein>
    <submittedName>
        <fullName evidence="2">PHP domain-containing protein</fullName>
    </submittedName>
</protein>
<organism evidence="2 3">
    <name type="scientific">Cohnella cellulosilytica</name>
    <dbReference type="NCBI Taxonomy" id="986710"/>
    <lineage>
        <taxon>Bacteria</taxon>
        <taxon>Bacillati</taxon>
        <taxon>Bacillota</taxon>
        <taxon>Bacilli</taxon>
        <taxon>Bacillales</taxon>
        <taxon>Paenibacillaceae</taxon>
        <taxon>Cohnella</taxon>
    </lineage>
</organism>
<dbReference type="RefSeq" id="WP_378046521.1">
    <property type="nucleotide sequence ID" value="NZ_JBHMDN010000011.1"/>
</dbReference>
<keyword evidence="3" id="KW-1185">Reference proteome</keyword>
<dbReference type="Gene3D" id="1.10.150.650">
    <property type="match status" value="1"/>
</dbReference>
<evidence type="ECO:0000313" key="2">
    <source>
        <dbReference type="EMBL" id="MFC7151953.1"/>
    </source>
</evidence>
<evidence type="ECO:0000259" key="1">
    <source>
        <dbReference type="SMART" id="SM00481"/>
    </source>
</evidence>
<dbReference type="InterPro" id="IPR016195">
    <property type="entry name" value="Pol/histidinol_Pase-like"/>
</dbReference>
<dbReference type="InterPro" id="IPR004013">
    <property type="entry name" value="PHP_dom"/>
</dbReference>
<dbReference type="InterPro" id="IPR052018">
    <property type="entry name" value="PHP_domain"/>
</dbReference>
<dbReference type="InterPro" id="IPR003141">
    <property type="entry name" value="Pol/His_phosphatase_N"/>
</dbReference>
<dbReference type="SUPFAM" id="SSF89550">
    <property type="entry name" value="PHP domain-like"/>
    <property type="match status" value="1"/>
</dbReference>
<comment type="caution">
    <text evidence="2">The sequence shown here is derived from an EMBL/GenBank/DDBJ whole genome shotgun (WGS) entry which is preliminary data.</text>
</comment>
<dbReference type="PANTHER" id="PTHR42924">
    <property type="entry name" value="EXONUCLEASE"/>
    <property type="match status" value="1"/>
</dbReference>
<sequence>MKYNYHMHSIHSDGTNTPEELIALAREHGIKAVALTDHDTIDGVEAFMAAAAGTELEAIPGVEISSRIGQQYVHILGYGIDVNHAELIELLRTLTAEATEYTRYTFEKYVAKKYNYSWEQVLSRRNKKGLYLSDLFFAMLEDGVFNDWAQFSGFVDYCFQFGGQQYGASVEKSFDAIQKSGGKAFLAHPKLMKLDLDEEYRIIKRLKESGLDGIEAYYPEHSPQESQWYELCCERLDLEVSGGTDWHGMARLKSPLYFVGHVRVG</sequence>
<proteinExistence type="predicted"/>
<accession>A0ABW2FFS3</accession>
<reference evidence="3" key="1">
    <citation type="journal article" date="2019" name="Int. J. Syst. Evol. Microbiol.">
        <title>The Global Catalogue of Microorganisms (GCM) 10K type strain sequencing project: providing services to taxonomists for standard genome sequencing and annotation.</title>
        <authorList>
            <consortium name="The Broad Institute Genomics Platform"/>
            <consortium name="The Broad Institute Genome Sequencing Center for Infectious Disease"/>
            <person name="Wu L."/>
            <person name="Ma J."/>
        </authorList>
    </citation>
    <scope>NUCLEOTIDE SEQUENCE [LARGE SCALE GENOMIC DNA]</scope>
    <source>
        <strain evidence="3">KCTC 12907</strain>
    </source>
</reference>
<dbReference type="Pfam" id="PF02811">
    <property type="entry name" value="PHP"/>
    <property type="match status" value="1"/>
</dbReference>
<dbReference type="Proteomes" id="UP001596378">
    <property type="component" value="Unassembled WGS sequence"/>
</dbReference>